<feature type="compositionally biased region" description="Polar residues" evidence="1">
    <location>
        <begin position="14"/>
        <end position="32"/>
    </location>
</feature>
<accession>M5G251</accession>
<gene>
    <name evidence="2" type="ORF">DACRYDRAFT_20852</name>
</gene>
<dbReference type="EMBL" id="JH795858">
    <property type="protein sequence ID" value="EJU04271.1"/>
    <property type="molecule type" value="Genomic_DNA"/>
</dbReference>
<feature type="region of interest" description="Disordered" evidence="1">
    <location>
        <begin position="13"/>
        <end position="87"/>
    </location>
</feature>
<dbReference type="Proteomes" id="UP000030653">
    <property type="component" value="Unassembled WGS sequence"/>
</dbReference>
<sequence>MALFHKLLRRLCSPMTNDDVPQQTGAPDSQNKTGEEGDAQPKEVRDTTHYPPVQATEAPEGQGMLGMGNIKVPVGDTMPVIPRPRIS</sequence>
<organism evidence="2 3">
    <name type="scientific">Dacryopinax primogenitus (strain DJM 731)</name>
    <name type="common">Brown rot fungus</name>
    <dbReference type="NCBI Taxonomy" id="1858805"/>
    <lineage>
        <taxon>Eukaryota</taxon>
        <taxon>Fungi</taxon>
        <taxon>Dikarya</taxon>
        <taxon>Basidiomycota</taxon>
        <taxon>Agaricomycotina</taxon>
        <taxon>Dacrymycetes</taxon>
        <taxon>Dacrymycetales</taxon>
        <taxon>Dacrymycetaceae</taxon>
        <taxon>Dacryopinax</taxon>
    </lineage>
</organism>
<dbReference type="RefSeq" id="XP_040631165.1">
    <property type="nucleotide sequence ID" value="XM_040772111.1"/>
</dbReference>
<protein>
    <submittedName>
        <fullName evidence="2">Uncharacterized protein</fullName>
    </submittedName>
</protein>
<keyword evidence="3" id="KW-1185">Reference proteome</keyword>
<evidence type="ECO:0000313" key="3">
    <source>
        <dbReference type="Proteomes" id="UP000030653"/>
    </source>
</evidence>
<dbReference type="AlphaFoldDB" id="M5G251"/>
<dbReference type="HOGENOM" id="CLU_2483309_0_0_1"/>
<name>M5G251_DACPD</name>
<feature type="compositionally biased region" description="Basic and acidic residues" evidence="1">
    <location>
        <begin position="33"/>
        <end position="48"/>
    </location>
</feature>
<evidence type="ECO:0000256" key="1">
    <source>
        <dbReference type="SAM" id="MobiDB-lite"/>
    </source>
</evidence>
<proteinExistence type="predicted"/>
<evidence type="ECO:0000313" key="2">
    <source>
        <dbReference type="EMBL" id="EJU04271.1"/>
    </source>
</evidence>
<reference evidence="2 3" key="1">
    <citation type="journal article" date="2012" name="Science">
        <title>The Paleozoic origin of enzymatic lignin decomposition reconstructed from 31 fungal genomes.</title>
        <authorList>
            <person name="Floudas D."/>
            <person name="Binder M."/>
            <person name="Riley R."/>
            <person name="Barry K."/>
            <person name="Blanchette R.A."/>
            <person name="Henrissat B."/>
            <person name="Martinez A.T."/>
            <person name="Otillar R."/>
            <person name="Spatafora J.W."/>
            <person name="Yadav J.S."/>
            <person name="Aerts A."/>
            <person name="Benoit I."/>
            <person name="Boyd A."/>
            <person name="Carlson A."/>
            <person name="Copeland A."/>
            <person name="Coutinho P.M."/>
            <person name="de Vries R.P."/>
            <person name="Ferreira P."/>
            <person name="Findley K."/>
            <person name="Foster B."/>
            <person name="Gaskell J."/>
            <person name="Glotzer D."/>
            <person name="Gorecki P."/>
            <person name="Heitman J."/>
            <person name="Hesse C."/>
            <person name="Hori C."/>
            <person name="Igarashi K."/>
            <person name="Jurgens J.A."/>
            <person name="Kallen N."/>
            <person name="Kersten P."/>
            <person name="Kohler A."/>
            <person name="Kuees U."/>
            <person name="Kumar T.K.A."/>
            <person name="Kuo A."/>
            <person name="LaButti K."/>
            <person name="Larrondo L.F."/>
            <person name="Lindquist E."/>
            <person name="Ling A."/>
            <person name="Lombard V."/>
            <person name="Lucas S."/>
            <person name="Lundell T."/>
            <person name="Martin R."/>
            <person name="McLaughlin D.J."/>
            <person name="Morgenstern I."/>
            <person name="Morin E."/>
            <person name="Murat C."/>
            <person name="Nagy L.G."/>
            <person name="Nolan M."/>
            <person name="Ohm R.A."/>
            <person name="Patyshakuliyeva A."/>
            <person name="Rokas A."/>
            <person name="Ruiz-Duenas F.J."/>
            <person name="Sabat G."/>
            <person name="Salamov A."/>
            <person name="Samejima M."/>
            <person name="Schmutz J."/>
            <person name="Slot J.C."/>
            <person name="St John F."/>
            <person name="Stenlid J."/>
            <person name="Sun H."/>
            <person name="Sun S."/>
            <person name="Syed K."/>
            <person name="Tsang A."/>
            <person name="Wiebenga A."/>
            <person name="Young D."/>
            <person name="Pisabarro A."/>
            <person name="Eastwood D.C."/>
            <person name="Martin F."/>
            <person name="Cullen D."/>
            <person name="Grigoriev I.V."/>
            <person name="Hibbett D.S."/>
        </authorList>
    </citation>
    <scope>NUCLEOTIDE SEQUENCE [LARGE SCALE GENOMIC DNA]</scope>
    <source>
        <strain evidence="2 3">DJM-731 SS1</strain>
    </source>
</reference>
<dbReference type="GeneID" id="63687173"/>